<reference evidence="8" key="3">
    <citation type="submission" date="2020-12" db="UniProtKB">
        <authorList>
            <consortium name="EnsemblPlants"/>
        </authorList>
    </citation>
    <scope>IDENTIFICATION</scope>
</reference>
<dbReference type="KEGG" id="ppp:112282551"/>
<dbReference type="EnsemblPlants" id="Pp3c5_22730V3.2">
    <property type="protein sequence ID" value="Pp3c5_22730V3.2"/>
    <property type="gene ID" value="Pp3c5_22730"/>
</dbReference>
<dbReference type="InterPro" id="IPR019191">
    <property type="entry name" value="Essential_protein_Yae1_N"/>
</dbReference>
<sequence length="230" mass="25515">MSDDDVWGSETIVGEEGNRQGSHLHSELDHEWQARHNQFHTLGYRDGVEAGKNSSVQEGFNLGYAEATVAGFTWGVARGLTRAFAALPDSLKDTLVGESDVRGHLEALDSSIYRYSSTDSLRTFHRNINKIREVSVSSSDTVLESQNIEEIGRLDLESQREGSLDSRGETRSISIVGINRLPESHSAGAWEVDNGDDAARNELKELEEKVRREFQLTTIKISDVLTAPNQ</sequence>
<reference evidence="7 9" key="2">
    <citation type="journal article" date="2018" name="Plant J.">
        <title>The Physcomitrella patens chromosome-scale assembly reveals moss genome structure and evolution.</title>
        <authorList>
            <person name="Lang D."/>
            <person name="Ullrich K.K."/>
            <person name="Murat F."/>
            <person name="Fuchs J."/>
            <person name="Jenkins J."/>
            <person name="Haas F.B."/>
            <person name="Piednoel M."/>
            <person name="Gundlach H."/>
            <person name="Van Bel M."/>
            <person name="Meyberg R."/>
            <person name="Vives C."/>
            <person name="Morata J."/>
            <person name="Symeonidi A."/>
            <person name="Hiss M."/>
            <person name="Muchero W."/>
            <person name="Kamisugi Y."/>
            <person name="Saleh O."/>
            <person name="Blanc G."/>
            <person name="Decker E.L."/>
            <person name="van Gessel N."/>
            <person name="Grimwood J."/>
            <person name="Hayes R.D."/>
            <person name="Graham S.W."/>
            <person name="Gunter L.E."/>
            <person name="McDaniel S.F."/>
            <person name="Hoernstein S.N.W."/>
            <person name="Larsson A."/>
            <person name="Li F.W."/>
            <person name="Perroud P.F."/>
            <person name="Phillips J."/>
            <person name="Ranjan P."/>
            <person name="Rokshar D.S."/>
            <person name="Rothfels C.J."/>
            <person name="Schneider L."/>
            <person name="Shu S."/>
            <person name="Stevenson D.W."/>
            <person name="Thummler F."/>
            <person name="Tillich M."/>
            <person name="Villarreal Aguilar J.C."/>
            <person name="Widiez T."/>
            <person name="Wong G.K."/>
            <person name="Wymore A."/>
            <person name="Zhang Y."/>
            <person name="Zimmer A.D."/>
            <person name="Quatrano R.S."/>
            <person name="Mayer K.F.X."/>
            <person name="Goodstein D."/>
            <person name="Casacuberta J.M."/>
            <person name="Vandepoele K."/>
            <person name="Reski R."/>
            <person name="Cuming A.C."/>
            <person name="Tuskan G.A."/>
            <person name="Maumus F."/>
            <person name="Salse J."/>
            <person name="Schmutz J."/>
            <person name="Rensing S.A."/>
        </authorList>
    </citation>
    <scope>NUCLEOTIDE SEQUENCE [LARGE SCALE GENOMIC DNA]</scope>
    <source>
        <strain evidence="8 9">cv. Gransden 2004</strain>
    </source>
</reference>
<dbReference type="InterPro" id="IPR038881">
    <property type="entry name" value="Yae1-like"/>
</dbReference>
<evidence type="ECO:0000313" key="8">
    <source>
        <dbReference type="EnsemblPlants" id="Pp3c5_22730V3.1"/>
    </source>
</evidence>
<evidence type="ECO:0000313" key="7">
    <source>
        <dbReference type="EMBL" id="PNR54363.1"/>
    </source>
</evidence>
<dbReference type="EMBL" id="ABEU02000005">
    <property type="protein sequence ID" value="PNR54363.1"/>
    <property type="molecule type" value="Genomic_DNA"/>
</dbReference>
<dbReference type="PANTHER" id="PTHR18829">
    <property type="entry name" value="PROTEIN YAE1 HOMOLOG"/>
    <property type="match status" value="1"/>
</dbReference>
<feature type="region of interest" description="Disordered" evidence="5">
    <location>
        <begin position="1"/>
        <end position="24"/>
    </location>
</feature>
<comment type="subcellular location">
    <subcellularLocation>
        <location evidence="2">Cytoplasm</location>
    </subcellularLocation>
    <subcellularLocation>
        <location evidence="1">Nucleus</location>
    </subcellularLocation>
</comment>
<evidence type="ECO:0000256" key="3">
    <source>
        <dbReference type="ARBA" id="ARBA00022490"/>
    </source>
</evidence>
<dbReference type="OrthoDB" id="20086at2759"/>
<dbReference type="GO" id="GO:0005634">
    <property type="term" value="C:nucleus"/>
    <property type="evidence" value="ECO:0007669"/>
    <property type="project" value="UniProtKB-SubCell"/>
</dbReference>
<evidence type="ECO:0000256" key="1">
    <source>
        <dbReference type="ARBA" id="ARBA00004123"/>
    </source>
</evidence>
<gene>
    <name evidence="8" type="primary">LOC112282551</name>
    <name evidence="7" type="ORF">PHYPA_008040</name>
</gene>
<dbReference type="Gramene" id="Pp3c5_22730V3.2">
    <property type="protein sequence ID" value="Pp3c5_22730V3.2"/>
    <property type="gene ID" value="Pp3c5_22730"/>
</dbReference>
<evidence type="ECO:0000256" key="2">
    <source>
        <dbReference type="ARBA" id="ARBA00004496"/>
    </source>
</evidence>
<dbReference type="EnsemblPlants" id="Pp3c5_22730V3.1">
    <property type="protein sequence ID" value="Pp3c5_22730V3.1"/>
    <property type="gene ID" value="Pp3c5_22730"/>
</dbReference>
<evidence type="ECO:0000313" key="9">
    <source>
        <dbReference type="Proteomes" id="UP000006727"/>
    </source>
</evidence>
<accession>A0A2K1KKS2</accession>
<organism evidence="7">
    <name type="scientific">Physcomitrium patens</name>
    <name type="common">Spreading-leaved earth moss</name>
    <name type="synonym">Physcomitrella patens</name>
    <dbReference type="NCBI Taxonomy" id="3218"/>
    <lineage>
        <taxon>Eukaryota</taxon>
        <taxon>Viridiplantae</taxon>
        <taxon>Streptophyta</taxon>
        <taxon>Embryophyta</taxon>
        <taxon>Bryophyta</taxon>
        <taxon>Bryophytina</taxon>
        <taxon>Bryopsida</taxon>
        <taxon>Funariidae</taxon>
        <taxon>Funariales</taxon>
        <taxon>Funariaceae</taxon>
        <taxon>Physcomitrium</taxon>
    </lineage>
</organism>
<name>A0A2K1KKS2_PHYPA</name>
<evidence type="ECO:0000259" key="6">
    <source>
        <dbReference type="Pfam" id="PF09811"/>
    </source>
</evidence>
<dbReference type="RefSeq" id="XP_024376039.1">
    <property type="nucleotide sequence ID" value="XM_024520271.2"/>
</dbReference>
<keyword evidence="3" id="KW-0963">Cytoplasm</keyword>
<dbReference type="Pfam" id="PF09811">
    <property type="entry name" value="Yae1_N"/>
    <property type="match status" value="1"/>
</dbReference>
<dbReference type="Gramene" id="Pp3c5_22730V3.1">
    <property type="protein sequence ID" value="Pp3c5_22730V3.1"/>
    <property type="gene ID" value="Pp3c5_22730"/>
</dbReference>
<reference evidence="7 9" key="1">
    <citation type="journal article" date="2008" name="Science">
        <title>The Physcomitrella genome reveals evolutionary insights into the conquest of land by plants.</title>
        <authorList>
            <person name="Rensing S."/>
            <person name="Lang D."/>
            <person name="Zimmer A."/>
            <person name="Terry A."/>
            <person name="Salamov A."/>
            <person name="Shapiro H."/>
            <person name="Nishiyama T."/>
            <person name="Perroud P.-F."/>
            <person name="Lindquist E."/>
            <person name="Kamisugi Y."/>
            <person name="Tanahashi T."/>
            <person name="Sakakibara K."/>
            <person name="Fujita T."/>
            <person name="Oishi K."/>
            <person name="Shin-I T."/>
            <person name="Kuroki Y."/>
            <person name="Toyoda A."/>
            <person name="Suzuki Y."/>
            <person name="Hashimoto A."/>
            <person name="Yamaguchi K."/>
            <person name="Sugano A."/>
            <person name="Kohara Y."/>
            <person name="Fujiyama A."/>
            <person name="Anterola A."/>
            <person name="Aoki S."/>
            <person name="Ashton N."/>
            <person name="Barbazuk W.B."/>
            <person name="Barker E."/>
            <person name="Bennetzen J."/>
            <person name="Bezanilla M."/>
            <person name="Blankenship R."/>
            <person name="Cho S.H."/>
            <person name="Dutcher S."/>
            <person name="Estelle M."/>
            <person name="Fawcett J.A."/>
            <person name="Gundlach H."/>
            <person name="Hanada K."/>
            <person name="Heyl A."/>
            <person name="Hicks K.A."/>
            <person name="Hugh J."/>
            <person name="Lohr M."/>
            <person name="Mayer K."/>
            <person name="Melkozernov A."/>
            <person name="Murata T."/>
            <person name="Nelson D."/>
            <person name="Pils B."/>
            <person name="Prigge M."/>
            <person name="Reiss B."/>
            <person name="Renner T."/>
            <person name="Rombauts S."/>
            <person name="Rushton P."/>
            <person name="Sanderfoot A."/>
            <person name="Schween G."/>
            <person name="Shiu S.-H."/>
            <person name="Stueber K."/>
            <person name="Theodoulou F.L."/>
            <person name="Tu H."/>
            <person name="Van de Peer Y."/>
            <person name="Verrier P.J."/>
            <person name="Waters E."/>
            <person name="Wood A."/>
            <person name="Yang L."/>
            <person name="Cove D."/>
            <person name="Cuming A."/>
            <person name="Hasebe M."/>
            <person name="Lucas S."/>
            <person name="Mishler D.B."/>
            <person name="Reski R."/>
            <person name="Grigoriev I."/>
            <person name="Quatrano R.S."/>
            <person name="Boore J.L."/>
        </authorList>
    </citation>
    <scope>NUCLEOTIDE SEQUENCE [LARGE SCALE GENOMIC DNA]</scope>
    <source>
        <strain evidence="8 9">cv. Gransden 2004</strain>
    </source>
</reference>
<keyword evidence="4" id="KW-0539">Nucleus</keyword>
<evidence type="ECO:0000256" key="4">
    <source>
        <dbReference type="ARBA" id="ARBA00023242"/>
    </source>
</evidence>
<dbReference type="Proteomes" id="UP000006727">
    <property type="component" value="Chromosome 5"/>
</dbReference>
<evidence type="ECO:0000256" key="5">
    <source>
        <dbReference type="SAM" id="MobiDB-lite"/>
    </source>
</evidence>
<protein>
    <recommendedName>
        <fullName evidence="6">Essential protein Yae1 N-terminal domain-containing protein</fullName>
    </recommendedName>
</protein>
<proteinExistence type="predicted"/>
<keyword evidence="9" id="KW-1185">Reference proteome</keyword>
<dbReference type="RefSeq" id="XP_024376038.1">
    <property type="nucleotide sequence ID" value="XM_024520270.2"/>
</dbReference>
<dbReference type="GeneID" id="112282551"/>
<dbReference type="AlphaFoldDB" id="A0A2K1KKS2"/>
<dbReference type="PANTHER" id="PTHR18829:SF0">
    <property type="entry name" value="PROTEIN YAE1 HOMOLOG"/>
    <property type="match status" value="1"/>
</dbReference>
<dbReference type="GO" id="GO:0005737">
    <property type="term" value="C:cytoplasm"/>
    <property type="evidence" value="ECO:0007669"/>
    <property type="project" value="UniProtKB-SubCell"/>
</dbReference>
<feature type="domain" description="Essential protein Yae1 N-terminal" evidence="6">
    <location>
        <begin position="43"/>
        <end position="79"/>
    </location>
</feature>
<dbReference type="PaxDb" id="3218-PP1S23_72V6.1"/>